<gene>
    <name evidence="1" type="ORF">WMQ36_06010</name>
</gene>
<proteinExistence type="predicted"/>
<evidence type="ECO:0000313" key="2">
    <source>
        <dbReference type="Proteomes" id="UP001454086"/>
    </source>
</evidence>
<name>A0ABV1D2C3_9FIRM</name>
<evidence type="ECO:0000313" key="1">
    <source>
        <dbReference type="EMBL" id="MEQ2424524.1"/>
    </source>
</evidence>
<accession>A0ABV1D2C3</accession>
<dbReference type="Proteomes" id="UP001454086">
    <property type="component" value="Unassembled WGS sequence"/>
</dbReference>
<dbReference type="EMBL" id="JBBMFM010000014">
    <property type="protein sequence ID" value="MEQ2424524.1"/>
    <property type="molecule type" value="Genomic_DNA"/>
</dbReference>
<keyword evidence="2" id="KW-1185">Reference proteome</keyword>
<dbReference type="RefSeq" id="WP_349117983.1">
    <property type="nucleotide sequence ID" value="NZ_JBBMFM010000014.1"/>
</dbReference>
<reference evidence="1 2" key="1">
    <citation type="submission" date="2024-03" db="EMBL/GenBank/DDBJ databases">
        <title>Human intestinal bacterial collection.</title>
        <authorList>
            <person name="Pauvert C."/>
            <person name="Hitch T.C.A."/>
            <person name="Clavel T."/>
        </authorList>
    </citation>
    <scope>NUCLEOTIDE SEQUENCE [LARGE SCALE GENOMIC DNA]</scope>
    <source>
        <strain evidence="1 2">CLA-SR-H021</strain>
    </source>
</reference>
<organism evidence="1 2">
    <name type="scientific">Enterocloster hominis</name>
    <name type="common">ex Hitch et al. 2024</name>
    <dbReference type="NCBI Taxonomy" id="1917870"/>
    <lineage>
        <taxon>Bacteria</taxon>
        <taxon>Bacillati</taxon>
        <taxon>Bacillota</taxon>
        <taxon>Clostridia</taxon>
        <taxon>Lachnospirales</taxon>
        <taxon>Lachnospiraceae</taxon>
        <taxon>Enterocloster</taxon>
    </lineage>
</organism>
<protein>
    <submittedName>
        <fullName evidence="1">Uncharacterized protein</fullName>
    </submittedName>
</protein>
<sequence length="50" mass="5774">MIGADSTIRVTEFLYAWRLVIEASKKLTVEDMVMLEKIVEEMEELKNGVN</sequence>
<comment type="caution">
    <text evidence="1">The sequence shown here is derived from an EMBL/GenBank/DDBJ whole genome shotgun (WGS) entry which is preliminary data.</text>
</comment>